<name>A0A1H9PB30_9BACT</name>
<dbReference type="AlphaFoldDB" id="A0A1H9PB30"/>
<proteinExistence type="predicted"/>
<dbReference type="InParanoid" id="A0A1H9PB30"/>
<dbReference type="Gene3D" id="3.40.50.2300">
    <property type="match status" value="1"/>
</dbReference>
<dbReference type="SUPFAM" id="SSF52172">
    <property type="entry name" value="CheY-like"/>
    <property type="match status" value="1"/>
</dbReference>
<feature type="modified residue" description="4-aspartylphosphate" evidence="2">
    <location>
        <position position="100"/>
    </location>
</feature>
<protein>
    <submittedName>
        <fullName evidence="4">CheY chemotaxis protein or a CheY-like REC (Receiver) domain</fullName>
    </submittedName>
</protein>
<gene>
    <name evidence="4" type="ORF">SAMN05444359_14417</name>
</gene>
<sequence>MNILCLLTIQQTNTSSRYVPTFTNTKAYSYQCRLFPPGQLNFKQHMDQITILWADDEIDLFKPQLLFLKKKGYEVVTVTNGHDALEELGENDEIDVVFLDESMPGLTGLETLGRIRETGNNIPVVMITKNEAEDVMEEAIGSQIAGYLLKPVNPMQILLTMKTIVDEKRLVREKTNTDYQQDFRQLLMQINSGLNKEEWVDVYKKIINWELKLDESNSEEMGEILSVQKKEANAEFSKFIERNYVDWVKGDDAPIMSHNLMREKVFPHLSTEVPTVMVLLDNMRFDQWKVIEPYLTELFKVEEEDYFYSILPTATQYSRNAIFAGMMPSEIAKHYKQWWKNDADEGGKNMHEADLLGSQIDRVLRRGDIKWDYTKVTRTNFARQMQDRALDFLNNDFSVIVYNFIDMLSHARTEMEVLKELAGDEKAYRSLTRSWFENSPLWATLRKLSERDVRLIVTTDHGTIRVNTPSRVVGDRDTSTNLRYKLGRNLNYEERDVLEVRDPLEAKLPRPNLSSTFIFAKEDKFFLYPNNYNYYHNYYKDTFQHGGISLEEIICPVIRLRSR</sequence>
<dbReference type="Proteomes" id="UP000199021">
    <property type="component" value="Unassembled WGS sequence"/>
</dbReference>
<keyword evidence="5" id="KW-1185">Reference proteome</keyword>
<evidence type="ECO:0000259" key="3">
    <source>
        <dbReference type="PROSITE" id="PS50110"/>
    </source>
</evidence>
<dbReference type="PANTHER" id="PTHR44591:SF3">
    <property type="entry name" value="RESPONSE REGULATORY DOMAIN-CONTAINING PROTEIN"/>
    <property type="match status" value="1"/>
</dbReference>
<evidence type="ECO:0000256" key="2">
    <source>
        <dbReference type="PROSITE-ProRule" id="PRU00169"/>
    </source>
</evidence>
<dbReference type="Pfam" id="PF00072">
    <property type="entry name" value="Response_reg"/>
    <property type="match status" value="1"/>
</dbReference>
<dbReference type="STRING" id="478744.SAMN05444359_14417"/>
<reference evidence="5" key="1">
    <citation type="submission" date="2016-10" db="EMBL/GenBank/DDBJ databases">
        <authorList>
            <person name="Varghese N."/>
            <person name="Submissions S."/>
        </authorList>
    </citation>
    <scope>NUCLEOTIDE SEQUENCE [LARGE SCALE GENOMIC DNA]</scope>
    <source>
        <strain evidence="5">DSM 24740</strain>
    </source>
</reference>
<organism evidence="4 5">
    <name type="scientific">Neolewinella agarilytica</name>
    <dbReference type="NCBI Taxonomy" id="478744"/>
    <lineage>
        <taxon>Bacteria</taxon>
        <taxon>Pseudomonadati</taxon>
        <taxon>Bacteroidota</taxon>
        <taxon>Saprospiria</taxon>
        <taxon>Saprospirales</taxon>
        <taxon>Lewinellaceae</taxon>
        <taxon>Neolewinella</taxon>
    </lineage>
</organism>
<evidence type="ECO:0000313" key="5">
    <source>
        <dbReference type="Proteomes" id="UP000199021"/>
    </source>
</evidence>
<dbReference type="Gene3D" id="3.40.720.10">
    <property type="entry name" value="Alkaline Phosphatase, subunit A"/>
    <property type="match status" value="1"/>
</dbReference>
<keyword evidence="1 2" id="KW-0597">Phosphoprotein</keyword>
<dbReference type="CDD" id="cd00156">
    <property type="entry name" value="REC"/>
    <property type="match status" value="1"/>
</dbReference>
<accession>A0A1H9PB30</accession>
<feature type="domain" description="Response regulatory" evidence="3">
    <location>
        <begin position="50"/>
        <end position="165"/>
    </location>
</feature>
<dbReference type="SUPFAM" id="SSF53649">
    <property type="entry name" value="Alkaline phosphatase-like"/>
    <property type="match status" value="1"/>
</dbReference>
<dbReference type="EMBL" id="FOFB01000044">
    <property type="protein sequence ID" value="SER44813.1"/>
    <property type="molecule type" value="Genomic_DNA"/>
</dbReference>
<dbReference type="InterPro" id="IPR017850">
    <property type="entry name" value="Alkaline_phosphatase_core_sf"/>
</dbReference>
<evidence type="ECO:0000313" key="4">
    <source>
        <dbReference type="EMBL" id="SER44813.1"/>
    </source>
</evidence>
<dbReference type="PROSITE" id="PS50110">
    <property type="entry name" value="RESPONSE_REGULATORY"/>
    <property type="match status" value="1"/>
</dbReference>
<dbReference type="PANTHER" id="PTHR44591">
    <property type="entry name" value="STRESS RESPONSE REGULATOR PROTEIN 1"/>
    <property type="match status" value="1"/>
</dbReference>
<dbReference type="InterPro" id="IPR001789">
    <property type="entry name" value="Sig_transdc_resp-reg_receiver"/>
</dbReference>
<dbReference type="InterPro" id="IPR050595">
    <property type="entry name" value="Bact_response_regulator"/>
</dbReference>
<dbReference type="Pfam" id="PF08665">
    <property type="entry name" value="PglZ"/>
    <property type="match status" value="1"/>
</dbReference>
<evidence type="ECO:0000256" key="1">
    <source>
        <dbReference type="ARBA" id="ARBA00022553"/>
    </source>
</evidence>
<dbReference type="GO" id="GO:0000160">
    <property type="term" value="P:phosphorelay signal transduction system"/>
    <property type="evidence" value="ECO:0007669"/>
    <property type="project" value="InterPro"/>
</dbReference>
<dbReference type="InterPro" id="IPR011006">
    <property type="entry name" value="CheY-like_superfamily"/>
</dbReference>
<dbReference type="SMART" id="SM00448">
    <property type="entry name" value="REC"/>
    <property type="match status" value="1"/>
</dbReference>